<dbReference type="SUPFAM" id="SSF51556">
    <property type="entry name" value="Metallo-dependent hydrolases"/>
    <property type="match status" value="1"/>
</dbReference>
<gene>
    <name evidence="7 8" type="primary">uxaC</name>
    <name evidence="8" type="ORF">PRECH8_05510</name>
</gene>
<reference evidence="8" key="1">
    <citation type="submission" date="2020-08" db="EMBL/GenBank/DDBJ databases">
        <authorList>
            <person name="Uke A."/>
            <person name="Chhe C."/>
            <person name="Baramee S."/>
            <person name="Kosugi A."/>
        </authorList>
    </citation>
    <scope>NUCLEOTIDE SEQUENCE</scope>
    <source>
        <strain evidence="8">DA-C8</strain>
    </source>
</reference>
<evidence type="ECO:0000256" key="3">
    <source>
        <dbReference type="ARBA" id="ARBA00008397"/>
    </source>
</evidence>
<comment type="catalytic activity">
    <reaction evidence="7">
        <text>aldehydo-D-galacturonate = keto-D-tagaturonate</text>
        <dbReference type="Rhea" id="RHEA:27702"/>
        <dbReference type="ChEBI" id="CHEBI:12952"/>
        <dbReference type="ChEBI" id="CHEBI:17886"/>
    </reaction>
</comment>
<comment type="catalytic activity">
    <reaction evidence="1 7">
        <text>D-glucuronate = D-fructuronate</text>
        <dbReference type="Rhea" id="RHEA:13049"/>
        <dbReference type="ChEBI" id="CHEBI:58720"/>
        <dbReference type="ChEBI" id="CHEBI:59863"/>
        <dbReference type="EC" id="5.3.1.12"/>
    </reaction>
</comment>
<dbReference type="EC" id="5.3.1.12" evidence="4 7"/>
<dbReference type="PANTHER" id="PTHR30068:SF4">
    <property type="entry name" value="URONATE ISOMERASE"/>
    <property type="match status" value="1"/>
</dbReference>
<name>A0A916QAN6_9BACL</name>
<reference evidence="8" key="2">
    <citation type="journal article" date="2021" name="Data Brief">
        <title>Draft genome sequence data of the facultative, thermophilic, xylanolytic bacterium Paenibacillus sp. strain DA-C8.</title>
        <authorList>
            <person name="Chhe C."/>
            <person name="Uke A."/>
            <person name="Baramee S."/>
            <person name="Ungkulpasvich U."/>
            <person name="Tachaapaikoon C."/>
            <person name="Pason P."/>
            <person name="Waeonukul R."/>
            <person name="Ratanakhanokchai K."/>
            <person name="Kosugi A."/>
        </authorList>
    </citation>
    <scope>NUCLEOTIDE SEQUENCE</scope>
    <source>
        <strain evidence="8">DA-C8</strain>
    </source>
</reference>
<evidence type="ECO:0000313" key="8">
    <source>
        <dbReference type="EMBL" id="GFR37255.1"/>
    </source>
</evidence>
<evidence type="ECO:0000256" key="7">
    <source>
        <dbReference type="HAMAP-Rule" id="MF_00675"/>
    </source>
</evidence>
<evidence type="ECO:0000256" key="5">
    <source>
        <dbReference type="ARBA" id="ARBA00020555"/>
    </source>
</evidence>
<evidence type="ECO:0000256" key="4">
    <source>
        <dbReference type="ARBA" id="ARBA00012546"/>
    </source>
</evidence>
<keyword evidence="6 7" id="KW-0413">Isomerase</keyword>
<dbReference type="Gene3D" id="1.10.2020.10">
    <property type="entry name" value="uronate isomerase, domain 2, chain A"/>
    <property type="match status" value="1"/>
</dbReference>
<dbReference type="HAMAP" id="MF_00675">
    <property type="entry name" value="UxaC"/>
    <property type="match status" value="1"/>
</dbReference>
<evidence type="ECO:0000313" key="9">
    <source>
        <dbReference type="Proteomes" id="UP000654993"/>
    </source>
</evidence>
<dbReference type="PANTHER" id="PTHR30068">
    <property type="entry name" value="URONATE ISOMERASE"/>
    <property type="match status" value="1"/>
</dbReference>
<dbReference type="Gene3D" id="3.20.20.140">
    <property type="entry name" value="Metal-dependent hydrolases"/>
    <property type="match status" value="1"/>
</dbReference>
<dbReference type="AlphaFoldDB" id="A0A916QAN6"/>
<dbReference type="InterPro" id="IPR003766">
    <property type="entry name" value="Uronate_isomerase"/>
</dbReference>
<dbReference type="GO" id="GO:0042840">
    <property type="term" value="P:D-glucuronate catabolic process"/>
    <property type="evidence" value="ECO:0007669"/>
    <property type="project" value="TreeGrafter"/>
</dbReference>
<evidence type="ECO:0000256" key="2">
    <source>
        <dbReference type="ARBA" id="ARBA00004892"/>
    </source>
</evidence>
<dbReference type="Pfam" id="PF02614">
    <property type="entry name" value="UxaC"/>
    <property type="match status" value="1"/>
</dbReference>
<dbReference type="EMBL" id="BMAQ01000004">
    <property type="protein sequence ID" value="GFR37255.1"/>
    <property type="molecule type" value="Genomic_DNA"/>
</dbReference>
<sequence length="468" mass="53814">MLAKPFMDEDFLLSNETARKLYHDFAKQMPIIDYHCHLSPQEIHENKTYKTITEVWLYGDHYKWRAMRSNGIEERYITGDASDYDKFLAYAKTLPDAIGNPLYHWSHLELKRYFGIDEVLNEKTAPAIWEKVNAQLNSEGFGARDFIKKSNVEVICTTDDPVDSLEYHIQIAKDESFDVKVLPSFRPDKGLEINRETFLPWIKQLAEISGHPINNYSDFLAALKARVDFFHKVGCRVSDHALDYVPYAEATEEEVSEIFAKALTGEKVSHEEEMKHKTYTLLFLGKLYAEYGWVMQYHMNASRNNNYRMFKQLGPDTGFDSISDTLIALPLTGLLSALDKEDKLPKTILYSLNPSHNHVIGALIGSFQGGGIPGKIQFGSGWWFNDTKLGMIAQMTTLADLGLLGRFVGMLTDSRSFLSYTRHEYFRRILCNLIGEWVENGEYPNDLEEVGRIVQNISYYNARNYFGF</sequence>
<dbReference type="InterPro" id="IPR032466">
    <property type="entry name" value="Metal_Hydrolase"/>
</dbReference>
<dbReference type="Proteomes" id="UP000654993">
    <property type="component" value="Unassembled WGS sequence"/>
</dbReference>
<evidence type="ECO:0000256" key="6">
    <source>
        <dbReference type="ARBA" id="ARBA00023235"/>
    </source>
</evidence>
<comment type="caution">
    <text evidence="8">The sequence shown here is derived from an EMBL/GenBank/DDBJ whole genome shotgun (WGS) entry which is preliminary data.</text>
</comment>
<dbReference type="GO" id="GO:0019698">
    <property type="term" value="P:D-galacturonate catabolic process"/>
    <property type="evidence" value="ECO:0007669"/>
    <property type="project" value="TreeGrafter"/>
</dbReference>
<accession>A0A916QAN6</accession>
<dbReference type="GO" id="GO:0008880">
    <property type="term" value="F:glucuronate isomerase activity"/>
    <property type="evidence" value="ECO:0007669"/>
    <property type="project" value="UniProtKB-UniRule"/>
</dbReference>
<organism evidence="8 9">
    <name type="scientific">Insulibacter thermoxylanivorax</name>
    <dbReference type="NCBI Taxonomy" id="2749268"/>
    <lineage>
        <taxon>Bacteria</taxon>
        <taxon>Bacillati</taxon>
        <taxon>Bacillota</taxon>
        <taxon>Bacilli</taxon>
        <taxon>Bacillales</taxon>
        <taxon>Paenibacillaceae</taxon>
        <taxon>Insulibacter</taxon>
    </lineage>
</organism>
<dbReference type="NCBIfam" id="NF002794">
    <property type="entry name" value="PRK02925.1"/>
    <property type="match status" value="1"/>
</dbReference>
<comment type="similarity">
    <text evidence="3 7">Belongs to the metallo-dependent hydrolases superfamily. Uronate isomerase family.</text>
</comment>
<keyword evidence="9" id="KW-1185">Reference proteome</keyword>
<comment type="pathway">
    <text evidence="2 7">Carbohydrate metabolism; pentose and glucuronate interconversion.</text>
</comment>
<proteinExistence type="inferred from homology"/>
<evidence type="ECO:0000256" key="1">
    <source>
        <dbReference type="ARBA" id="ARBA00001165"/>
    </source>
</evidence>
<protein>
    <recommendedName>
        <fullName evidence="5 7">Uronate isomerase</fullName>
        <ecNumber evidence="4 7">5.3.1.12</ecNumber>
    </recommendedName>
    <alternativeName>
        <fullName evidence="7">Glucuronate isomerase</fullName>
    </alternativeName>
    <alternativeName>
        <fullName evidence="7">Uronic isomerase</fullName>
    </alternativeName>
</protein>